<feature type="domain" description="HTH cro/C1-type" evidence="1">
    <location>
        <begin position="16"/>
        <end position="63"/>
    </location>
</feature>
<evidence type="ECO:0000313" key="3">
    <source>
        <dbReference type="Proteomes" id="UP000472580"/>
    </source>
</evidence>
<organism evidence="2 3">
    <name type="scientific">Parasutterella muris</name>
    <dbReference type="NCBI Taxonomy" id="2565572"/>
    <lineage>
        <taxon>Bacteria</taxon>
        <taxon>Pseudomonadati</taxon>
        <taxon>Pseudomonadota</taxon>
        <taxon>Betaproteobacteria</taxon>
        <taxon>Burkholderiales</taxon>
        <taxon>Sutterellaceae</taxon>
        <taxon>Parasutterella</taxon>
    </lineage>
</organism>
<gene>
    <name evidence="2" type="ORF">E5987_10380</name>
</gene>
<accession>A0A6L6YIU6</accession>
<dbReference type="SUPFAM" id="SSF47413">
    <property type="entry name" value="lambda repressor-like DNA-binding domains"/>
    <property type="match status" value="1"/>
</dbReference>
<dbReference type="InterPro" id="IPR010982">
    <property type="entry name" value="Lambda_DNA-bd_dom_sf"/>
</dbReference>
<evidence type="ECO:0000259" key="1">
    <source>
        <dbReference type="PROSITE" id="PS50943"/>
    </source>
</evidence>
<dbReference type="Proteomes" id="UP000472580">
    <property type="component" value="Unassembled WGS sequence"/>
</dbReference>
<dbReference type="AlphaFoldDB" id="A0A6L6YIU6"/>
<dbReference type="SMART" id="SM00530">
    <property type="entry name" value="HTH_XRE"/>
    <property type="match status" value="1"/>
</dbReference>
<dbReference type="Gene3D" id="1.10.260.40">
    <property type="entry name" value="lambda repressor-like DNA-binding domains"/>
    <property type="match status" value="1"/>
</dbReference>
<comment type="caution">
    <text evidence="2">The sequence shown here is derived from an EMBL/GenBank/DDBJ whole genome shotgun (WGS) entry which is preliminary data.</text>
</comment>
<reference evidence="2 3" key="1">
    <citation type="submission" date="2019-12" db="EMBL/GenBank/DDBJ databases">
        <title>Microbes associate with the intestines of laboratory mice.</title>
        <authorList>
            <person name="Navarre W."/>
            <person name="Wong E."/>
        </authorList>
    </citation>
    <scope>NUCLEOTIDE SEQUENCE [LARGE SCALE GENOMIC DNA]</scope>
    <source>
        <strain evidence="2 3">NM82_D38</strain>
    </source>
</reference>
<protein>
    <submittedName>
        <fullName evidence="2">Helix-turn-helix domain-containing protein</fullName>
    </submittedName>
</protein>
<dbReference type="InterPro" id="IPR001387">
    <property type="entry name" value="Cro/C1-type_HTH"/>
</dbReference>
<name>A0A6L6YIU6_9BURK</name>
<dbReference type="PROSITE" id="PS50943">
    <property type="entry name" value="HTH_CROC1"/>
    <property type="match status" value="1"/>
</dbReference>
<keyword evidence="3" id="KW-1185">Reference proteome</keyword>
<dbReference type="RefSeq" id="WP_160336015.1">
    <property type="nucleotide sequence ID" value="NZ_WSRP01000037.1"/>
</dbReference>
<proteinExistence type="predicted"/>
<dbReference type="EMBL" id="WSRP01000037">
    <property type="protein sequence ID" value="MVX57596.1"/>
    <property type="molecule type" value="Genomic_DNA"/>
</dbReference>
<dbReference type="GO" id="GO:0003677">
    <property type="term" value="F:DNA binding"/>
    <property type="evidence" value="ECO:0007669"/>
    <property type="project" value="InterPro"/>
</dbReference>
<dbReference type="Pfam" id="PF01381">
    <property type="entry name" value="HTH_3"/>
    <property type="match status" value="1"/>
</dbReference>
<dbReference type="OrthoDB" id="6120544at2"/>
<sequence length="109" mass="11841">MKSLAQRFNEALAASKITKKELAEAVGVSPSAITQIASGETKELKASVALKIARKLNIDPWWLVMGEGTMTSETSSSLDEAKMLLKRMPESHLTAVTTILKQLAEINKN</sequence>
<evidence type="ECO:0000313" key="2">
    <source>
        <dbReference type="EMBL" id="MVX57596.1"/>
    </source>
</evidence>
<dbReference type="CDD" id="cd00093">
    <property type="entry name" value="HTH_XRE"/>
    <property type="match status" value="1"/>
</dbReference>